<reference evidence="1" key="1">
    <citation type="submission" date="2018-05" db="EMBL/GenBank/DDBJ databases">
        <authorList>
            <person name="Lanie J.A."/>
            <person name="Ng W.-L."/>
            <person name="Kazmierczak K.M."/>
            <person name="Andrzejewski T.M."/>
            <person name="Davidsen T.M."/>
            <person name="Wayne K.J."/>
            <person name="Tettelin H."/>
            <person name="Glass J.I."/>
            <person name="Rusch D."/>
            <person name="Podicherti R."/>
            <person name="Tsui H.-C.T."/>
            <person name="Winkler M.E."/>
        </authorList>
    </citation>
    <scope>NUCLEOTIDE SEQUENCE</scope>
</reference>
<dbReference type="Pfam" id="PF01209">
    <property type="entry name" value="Ubie_methyltran"/>
    <property type="match status" value="1"/>
</dbReference>
<protein>
    <submittedName>
        <fullName evidence="1">Uncharacterized protein</fullName>
    </submittedName>
</protein>
<feature type="non-terminal residue" evidence="1">
    <location>
        <position position="28"/>
    </location>
</feature>
<proteinExistence type="predicted"/>
<accession>A0A382BUV9</accession>
<dbReference type="EMBL" id="UINC01031407">
    <property type="protein sequence ID" value="SVB17404.1"/>
    <property type="molecule type" value="Genomic_DNA"/>
</dbReference>
<sequence length="28" mass="3377">MNNIMSFGIHKLWKRFAVNLCGIRKDFH</sequence>
<organism evidence="1">
    <name type="scientific">marine metagenome</name>
    <dbReference type="NCBI Taxonomy" id="408172"/>
    <lineage>
        <taxon>unclassified sequences</taxon>
        <taxon>metagenomes</taxon>
        <taxon>ecological metagenomes</taxon>
    </lineage>
</organism>
<dbReference type="AlphaFoldDB" id="A0A382BUV9"/>
<evidence type="ECO:0000313" key="1">
    <source>
        <dbReference type="EMBL" id="SVB17404.1"/>
    </source>
</evidence>
<name>A0A382BUV9_9ZZZZ</name>
<gene>
    <name evidence="1" type="ORF">METZ01_LOCUS170258</name>
</gene>